<gene>
    <name evidence="2" type="ORF">RhiirA4_473935</name>
</gene>
<proteinExistence type="predicted"/>
<feature type="transmembrane region" description="Helical" evidence="1">
    <location>
        <begin position="113"/>
        <end position="132"/>
    </location>
</feature>
<evidence type="ECO:0000313" key="2">
    <source>
        <dbReference type="EMBL" id="PKY54881.1"/>
    </source>
</evidence>
<evidence type="ECO:0000313" key="3">
    <source>
        <dbReference type="Proteomes" id="UP000234323"/>
    </source>
</evidence>
<dbReference type="Proteomes" id="UP000234323">
    <property type="component" value="Unassembled WGS sequence"/>
</dbReference>
<accession>A0A2I1H7N0</accession>
<dbReference type="AlphaFoldDB" id="A0A2I1H7N0"/>
<feature type="transmembrane region" description="Helical" evidence="1">
    <location>
        <begin position="63"/>
        <end position="80"/>
    </location>
</feature>
<evidence type="ECO:0000256" key="1">
    <source>
        <dbReference type="SAM" id="Phobius"/>
    </source>
</evidence>
<protein>
    <submittedName>
        <fullName evidence="2">Uncharacterized protein</fullName>
    </submittedName>
</protein>
<feature type="transmembrane region" description="Helical" evidence="1">
    <location>
        <begin position="208"/>
        <end position="231"/>
    </location>
</feature>
<feature type="transmembrane region" description="Helical" evidence="1">
    <location>
        <begin position="144"/>
        <end position="165"/>
    </location>
</feature>
<keyword evidence="1" id="KW-0812">Transmembrane</keyword>
<keyword evidence="1" id="KW-1133">Transmembrane helix</keyword>
<dbReference type="VEuPathDB" id="FungiDB:FUN_011893"/>
<organism evidence="2 3">
    <name type="scientific">Rhizophagus irregularis</name>
    <dbReference type="NCBI Taxonomy" id="588596"/>
    <lineage>
        <taxon>Eukaryota</taxon>
        <taxon>Fungi</taxon>
        <taxon>Fungi incertae sedis</taxon>
        <taxon>Mucoromycota</taxon>
        <taxon>Glomeromycotina</taxon>
        <taxon>Glomeromycetes</taxon>
        <taxon>Glomerales</taxon>
        <taxon>Glomeraceae</taxon>
        <taxon>Rhizophagus</taxon>
    </lineage>
</organism>
<reference evidence="2 3" key="1">
    <citation type="submission" date="2015-10" db="EMBL/GenBank/DDBJ databases">
        <title>Genome analyses suggest a sexual origin of heterokaryosis in a supposedly ancient asexual fungus.</title>
        <authorList>
            <person name="Ropars J."/>
            <person name="Sedzielewska K."/>
            <person name="Noel J."/>
            <person name="Charron P."/>
            <person name="Farinelli L."/>
            <person name="Marton T."/>
            <person name="Kruger M."/>
            <person name="Pelin A."/>
            <person name="Brachmann A."/>
            <person name="Corradi N."/>
        </authorList>
    </citation>
    <scope>NUCLEOTIDE SEQUENCE [LARGE SCALE GENOMIC DNA]</scope>
    <source>
        <strain evidence="2 3">A4</strain>
    </source>
</reference>
<name>A0A2I1H7N0_9GLOM</name>
<feature type="transmembrane region" description="Helical" evidence="1">
    <location>
        <begin position="12"/>
        <end position="33"/>
    </location>
</feature>
<keyword evidence="3" id="KW-1185">Reference proteome</keyword>
<sequence length="272" mass="32232">MFLTNDIESTILVLTSNYIFPISIILSGIVTIFSKTYWHTFIYIFVDIINILHLNSSDTNNNYLLYLSISFYLPLVLMTFKRKKKESFNIIRENIVKTHNLKKAYFNYNMQKVLCHMQIIVAFGIHVSFNILLIEKIPNYDYYILYSLLQLIPCFFMIIFAFTMIEGVRRELKHKMIFVYLFNLAFCVFHLYAIIRFLIIIIDGSMVSIINTLLTFVPFLITVITIINSIICHRNFKKGLKIYLNYEPQTFKEVIKYDDDLDQCYKKVTIAK</sequence>
<dbReference type="VEuPathDB" id="FungiDB:RhiirA1_454372"/>
<comment type="caution">
    <text evidence="2">The sequence shown here is derived from an EMBL/GenBank/DDBJ whole genome shotgun (WGS) entry which is preliminary data.</text>
</comment>
<feature type="transmembrane region" description="Helical" evidence="1">
    <location>
        <begin position="177"/>
        <end position="202"/>
    </location>
</feature>
<dbReference type="EMBL" id="LLXI01001712">
    <property type="protein sequence ID" value="PKY54881.1"/>
    <property type="molecule type" value="Genomic_DNA"/>
</dbReference>
<keyword evidence="1" id="KW-0472">Membrane</keyword>